<reference evidence="1 2" key="1">
    <citation type="submission" date="2019-03" db="EMBL/GenBank/DDBJ databases">
        <title>Single cell metagenomics reveals metabolic interactions within the superorganism composed of flagellate Streblomastix strix and complex community of Bacteroidetes bacteria on its surface.</title>
        <authorList>
            <person name="Treitli S.C."/>
            <person name="Kolisko M."/>
            <person name="Husnik F."/>
            <person name="Keeling P."/>
            <person name="Hampl V."/>
        </authorList>
    </citation>
    <scope>NUCLEOTIDE SEQUENCE [LARGE SCALE GENOMIC DNA]</scope>
    <source>
        <strain evidence="1">ST1C</strain>
    </source>
</reference>
<dbReference type="EMBL" id="SNRW01000363">
    <property type="protein sequence ID" value="KAA6401619.1"/>
    <property type="molecule type" value="Genomic_DNA"/>
</dbReference>
<evidence type="ECO:0000313" key="2">
    <source>
        <dbReference type="Proteomes" id="UP000324800"/>
    </source>
</evidence>
<name>A0A5J4X515_9EUKA</name>
<protein>
    <submittedName>
        <fullName evidence="1">Uncharacterized protein</fullName>
    </submittedName>
</protein>
<organism evidence="1 2">
    <name type="scientific">Streblomastix strix</name>
    <dbReference type="NCBI Taxonomy" id="222440"/>
    <lineage>
        <taxon>Eukaryota</taxon>
        <taxon>Metamonada</taxon>
        <taxon>Preaxostyla</taxon>
        <taxon>Oxymonadida</taxon>
        <taxon>Streblomastigidae</taxon>
        <taxon>Streblomastix</taxon>
    </lineage>
</organism>
<comment type="caution">
    <text evidence="1">The sequence shown here is derived from an EMBL/GenBank/DDBJ whole genome shotgun (WGS) entry which is preliminary data.</text>
</comment>
<proteinExistence type="predicted"/>
<dbReference type="AlphaFoldDB" id="A0A5J4X515"/>
<dbReference type="Proteomes" id="UP000324800">
    <property type="component" value="Unassembled WGS sequence"/>
</dbReference>
<evidence type="ECO:0000313" key="1">
    <source>
        <dbReference type="EMBL" id="KAA6401619.1"/>
    </source>
</evidence>
<sequence length="94" mass="10336">MGASTNIQVTLKGSLSPDIIDSSLIRCDPPENKNNLETFVATRSYHTQTNASISQQMHYLCDAILRFTFDDAPDLQVQNFEIIGEVGGTMVRSG</sequence>
<accession>A0A5J4X515</accession>
<gene>
    <name evidence="1" type="ORF">EZS28_002861</name>
</gene>